<dbReference type="InterPro" id="IPR013701">
    <property type="entry name" value="Lhr-like_DEAD/DEAH_assoc"/>
</dbReference>
<dbReference type="GO" id="GO:0005524">
    <property type="term" value="F:ATP binding"/>
    <property type="evidence" value="ECO:0007669"/>
    <property type="project" value="UniProtKB-KW"/>
</dbReference>
<evidence type="ECO:0000256" key="6">
    <source>
        <dbReference type="ARBA" id="ARBA00023125"/>
    </source>
</evidence>
<dbReference type="PIRSF" id="PIRSF037307">
    <property type="entry name" value="Lhr-like_helic_prd"/>
    <property type="match status" value="1"/>
</dbReference>
<dbReference type="AlphaFoldDB" id="A0A172TUF2"/>
<dbReference type="InterPro" id="IPR027417">
    <property type="entry name" value="P-loop_NTPase"/>
</dbReference>
<dbReference type="Proteomes" id="UP000077177">
    <property type="component" value="Chromosome"/>
</dbReference>
<dbReference type="InterPro" id="IPR011545">
    <property type="entry name" value="DEAD/DEAH_box_helicase_dom"/>
</dbReference>
<dbReference type="EMBL" id="CP011390">
    <property type="protein sequence ID" value="ANE50598.1"/>
    <property type="molecule type" value="Genomic_DNA"/>
</dbReference>
<keyword evidence="7" id="KW-0234">DNA repair</keyword>
<dbReference type="NCBIfam" id="TIGR04121">
    <property type="entry name" value="DEXH_lig_assoc"/>
    <property type="match status" value="1"/>
</dbReference>
<keyword evidence="6" id="KW-0238">DNA-binding</keyword>
<name>A0A172TUF2_9BACT</name>
<dbReference type="Pfam" id="PF19306">
    <property type="entry name" value="WHD_Lhr"/>
    <property type="match status" value="1"/>
</dbReference>
<dbReference type="CDD" id="cd18796">
    <property type="entry name" value="SF2_C_LHR"/>
    <property type="match status" value="1"/>
</dbReference>
<dbReference type="Gene3D" id="3.40.50.300">
    <property type="entry name" value="P-loop containing nucleotide triphosphate hydrolases"/>
    <property type="match status" value="2"/>
</dbReference>
<evidence type="ECO:0000256" key="4">
    <source>
        <dbReference type="ARBA" id="ARBA00022806"/>
    </source>
</evidence>
<dbReference type="GO" id="GO:0004386">
    <property type="term" value="F:helicase activity"/>
    <property type="evidence" value="ECO:0007669"/>
    <property type="project" value="UniProtKB-KW"/>
</dbReference>
<comment type="similarity">
    <text evidence="9">Belongs to the Lhr helicase family. Lhr-Core subfamily.</text>
</comment>
<dbReference type="PANTHER" id="PTHR47962:SF3">
    <property type="entry name" value="LARGE ATP-DEPENDENT HELICASE-RELATED PROTEIN"/>
    <property type="match status" value="1"/>
</dbReference>
<evidence type="ECO:0000256" key="8">
    <source>
        <dbReference type="ARBA" id="ARBA00023235"/>
    </source>
</evidence>
<keyword evidence="2" id="KW-0227">DNA damage</keyword>
<evidence type="ECO:0000256" key="2">
    <source>
        <dbReference type="ARBA" id="ARBA00022763"/>
    </source>
</evidence>
<dbReference type="SMART" id="SM00490">
    <property type="entry name" value="HELICc"/>
    <property type="match status" value="1"/>
</dbReference>
<evidence type="ECO:0000259" key="11">
    <source>
        <dbReference type="PROSITE" id="PS51194"/>
    </source>
</evidence>
<dbReference type="PATRIC" id="fig|1492898.3.peg.1903"/>
<evidence type="ECO:0000256" key="9">
    <source>
        <dbReference type="ARBA" id="ARBA00093467"/>
    </source>
</evidence>
<dbReference type="Pfam" id="PF00270">
    <property type="entry name" value="DEAD"/>
    <property type="match status" value="1"/>
</dbReference>
<evidence type="ECO:0000313" key="12">
    <source>
        <dbReference type="EMBL" id="ANE50598.1"/>
    </source>
</evidence>
<dbReference type="KEGG" id="fla:SY85_08870"/>
<dbReference type="PROSITE" id="PS51194">
    <property type="entry name" value="HELICASE_CTER"/>
    <property type="match status" value="1"/>
</dbReference>
<reference evidence="12 13" key="2">
    <citation type="journal article" date="2016" name="Int. J. Syst. Evol. Microbiol.">
        <title>Flavisolibacter tropicus sp. nov., isolated from tropical soil.</title>
        <authorList>
            <person name="Lee J.J."/>
            <person name="Kang M.S."/>
            <person name="Kim G.S."/>
            <person name="Lee C.S."/>
            <person name="Lim S."/>
            <person name="Lee J."/>
            <person name="Roh S.H."/>
            <person name="Kang H."/>
            <person name="Ha J.M."/>
            <person name="Bae S."/>
            <person name="Jung H.Y."/>
            <person name="Kim M.K."/>
        </authorList>
    </citation>
    <scope>NUCLEOTIDE SEQUENCE [LARGE SCALE GENOMIC DNA]</scope>
    <source>
        <strain evidence="12 13">LCS9</strain>
    </source>
</reference>
<dbReference type="InterPro" id="IPR026362">
    <property type="entry name" value="DEXH_lig_assoc"/>
</dbReference>
<protein>
    <submittedName>
        <fullName evidence="12">DEAD/DEAH box helicase</fullName>
    </submittedName>
</protein>
<keyword evidence="3" id="KW-0378">Hydrolase</keyword>
<proteinExistence type="inferred from homology"/>
<dbReference type="GO" id="GO:0016887">
    <property type="term" value="F:ATP hydrolysis activity"/>
    <property type="evidence" value="ECO:0007669"/>
    <property type="project" value="TreeGrafter"/>
</dbReference>
<dbReference type="Pfam" id="PF00271">
    <property type="entry name" value="Helicase_C"/>
    <property type="match status" value="1"/>
</dbReference>
<keyword evidence="4 12" id="KW-0347">Helicase</keyword>
<dbReference type="InterPro" id="IPR045628">
    <property type="entry name" value="Lhr_WH_dom"/>
</dbReference>
<keyword evidence="13" id="KW-1185">Reference proteome</keyword>
<keyword evidence="8" id="KW-0413">Isomerase</keyword>
<dbReference type="SMART" id="SM00487">
    <property type="entry name" value="DEXDc"/>
    <property type="match status" value="1"/>
</dbReference>
<dbReference type="SUPFAM" id="SSF52540">
    <property type="entry name" value="P-loop containing nucleoside triphosphate hydrolases"/>
    <property type="match status" value="1"/>
</dbReference>
<evidence type="ECO:0000259" key="10">
    <source>
        <dbReference type="PROSITE" id="PS51192"/>
    </source>
</evidence>
<dbReference type="GO" id="GO:0003677">
    <property type="term" value="F:DNA binding"/>
    <property type="evidence" value="ECO:0007669"/>
    <property type="project" value="UniProtKB-KW"/>
</dbReference>
<evidence type="ECO:0000256" key="7">
    <source>
        <dbReference type="ARBA" id="ARBA00023204"/>
    </source>
</evidence>
<feature type="domain" description="Helicase ATP-binding" evidence="10">
    <location>
        <begin position="31"/>
        <end position="251"/>
    </location>
</feature>
<reference evidence="13" key="1">
    <citation type="submission" date="2015-01" db="EMBL/GenBank/DDBJ databases">
        <title>Flavisolibacter sp./LCS9/ whole genome sequencing.</title>
        <authorList>
            <person name="Kim M.K."/>
            <person name="Srinivasan S."/>
            <person name="Lee J.-J."/>
        </authorList>
    </citation>
    <scope>NUCLEOTIDE SEQUENCE [LARGE SCALE GENOMIC DNA]</scope>
    <source>
        <strain evidence="13">LCS9</strain>
    </source>
</reference>
<dbReference type="InterPro" id="IPR001650">
    <property type="entry name" value="Helicase_C-like"/>
</dbReference>
<evidence type="ECO:0000313" key="13">
    <source>
        <dbReference type="Proteomes" id="UP000077177"/>
    </source>
</evidence>
<dbReference type="PANTHER" id="PTHR47962">
    <property type="entry name" value="ATP-DEPENDENT HELICASE LHR-RELATED-RELATED"/>
    <property type="match status" value="1"/>
</dbReference>
<dbReference type="PROSITE" id="PS51192">
    <property type="entry name" value="HELICASE_ATP_BIND_1"/>
    <property type="match status" value="1"/>
</dbReference>
<feature type="domain" description="Helicase C-terminal" evidence="11">
    <location>
        <begin position="290"/>
        <end position="437"/>
    </location>
</feature>
<dbReference type="InterPro" id="IPR052511">
    <property type="entry name" value="ATP-dep_Helicase"/>
</dbReference>
<dbReference type="STRING" id="1492898.SY85_08870"/>
<sequence length="862" mass="97571">MKLHDTKGYHVIKDWLAQKDFRPFAFQEEAWAYINEGRSGLVNAPTGTGKTFSVFLGALIQFINQHPDNYKAKAKNGLQLLWITPLRALAKDIGRAMEDVIAELGMSWQVGIRNGDTSVSDRQKQKRQMPEALIITPESLHLLLAQKGYPEVLKDLKIIAADEWHELMGSKRGVQVELALSRICGLVSQQLRDVSLEMTDGEVKGKRKRQEKVAANYQLPTTNFSIWGISATIGNLNQAMDVLLHPLQLVNPTAKGIIVRANIHKQIEIESILPDEIEKYPWAGHLGIKLAKKVLPIIENSRTTLIFINTRGMSELWYQTLLNIAPELAGLIALHHGSIEMELRTWVEEALHEGKLKAVVCTASLDLGVDFRPVETVIQVGSPKGVARFLQRAGRSGHQPDAVSRIYFLPTHSLELIEAAALKAAVAETTIESREPLLLCYDVLIQYLCTLAISEGFVSDALFQEVKATNCFQELTEDEWQEMLHFITVGGNALQQYDEYKKAEVENGVYRITSRRIAMRHRMHIGTIVSDAMIKVKFMTGGYIGVIEEYFISRLEPGDTFTLAGRNLELIMIKDMTVLVKKSNAKKSVVPSWLGGRLPLSQSLGKILREKLNEAGAQILEGVLSDDVELQALMVLFEVQERLSHIPRSNELLIEQIETADGFHLFVYPFEGRLVHEAMAALLAYRISKLTPITFSIAMNDYGFELLSDQPIPVDDSNVYQLFSLDNLLDDIQRSVNSTEMAKRKFRDIAVIGGLIFQGYPGEYKKQRHLQASAGLLFNVFNEYEPGNVLIRQAYQEVFDQQMEEMRLRDMLERIQQSKIILTFPQRLTPFCFPIKVDSMRENLTSEKLEDRVRRMQQQLEK</sequence>
<dbReference type="InterPro" id="IPR014001">
    <property type="entry name" value="Helicase_ATP-bd"/>
</dbReference>
<accession>A0A172TUF2</accession>
<dbReference type="OrthoDB" id="9815222at2"/>
<dbReference type="RefSeq" id="WP_066403690.1">
    <property type="nucleotide sequence ID" value="NZ_CP011390.1"/>
</dbReference>
<keyword evidence="1" id="KW-0547">Nucleotide-binding</keyword>
<gene>
    <name evidence="12" type="ORF">SY85_08870</name>
</gene>
<evidence type="ECO:0000256" key="3">
    <source>
        <dbReference type="ARBA" id="ARBA00022801"/>
    </source>
</evidence>
<dbReference type="GO" id="GO:0006281">
    <property type="term" value="P:DNA repair"/>
    <property type="evidence" value="ECO:0007669"/>
    <property type="project" value="UniProtKB-KW"/>
</dbReference>
<keyword evidence="5" id="KW-0067">ATP-binding</keyword>
<dbReference type="Pfam" id="PF08494">
    <property type="entry name" value="DEAD_assoc"/>
    <property type="match status" value="1"/>
</dbReference>
<organism evidence="12 13">
    <name type="scientific">Flavisolibacter tropicus</name>
    <dbReference type="NCBI Taxonomy" id="1492898"/>
    <lineage>
        <taxon>Bacteria</taxon>
        <taxon>Pseudomonadati</taxon>
        <taxon>Bacteroidota</taxon>
        <taxon>Chitinophagia</taxon>
        <taxon>Chitinophagales</taxon>
        <taxon>Chitinophagaceae</taxon>
        <taxon>Flavisolibacter</taxon>
    </lineage>
</organism>
<evidence type="ECO:0000256" key="1">
    <source>
        <dbReference type="ARBA" id="ARBA00022741"/>
    </source>
</evidence>
<dbReference type="InterPro" id="IPR017170">
    <property type="entry name" value="Lhr-like"/>
</dbReference>
<evidence type="ECO:0000256" key="5">
    <source>
        <dbReference type="ARBA" id="ARBA00022840"/>
    </source>
</evidence>